<dbReference type="GO" id="GO:0016874">
    <property type="term" value="F:ligase activity"/>
    <property type="evidence" value="ECO:0007669"/>
    <property type="project" value="UniProtKB-KW"/>
</dbReference>
<dbReference type="PANTHER" id="PTHR37162">
    <property type="entry name" value="HAT FAMILY DIMERISATION DOMAINCONTAINING PROTEIN-RELATED"/>
    <property type="match status" value="1"/>
</dbReference>
<evidence type="ECO:0000313" key="1">
    <source>
        <dbReference type="EMBL" id="KAF0716575.1"/>
    </source>
</evidence>
<keyword evidence="2" id="KW-1185">Reference proteome</keyword>
<organism evidence="1 2">
    <name type="scientific">Aphis craccivora</name>
    <name type="common">Cowpea aphid</name>
    <dbReference type="NCBI Taxonomy" id="307492"/>
    <lineage>
        <taxon>Eukaryota</taxon>
        <taxon>Metazoa</taxon>
        <taxon>Ecdysozoa</taxon>
        <taxon>Arthropoda</taxon>
        <taxon>Hexapoda</taxon>
        <taxon>Insecta</taxon>
        <taxon>Pterygota</taxon>
        <taxon>Neoptera</taxon>
        <taxon>Paraneoptera</taxon>
        <taxon>Hemiptera</taxon>
        <taxon>Sternorrhyncha</taxon>
        <taxon>Aphidomorpha</taxon>
        <taxon>Aphidoidea</taxon>
        <taxon>Aphididae</taxon>
        <taxon>Aphidini</taxon>
        <taxon>Aphis</taxon>
        <taxon>Aphis</taxon>
    </lineage>
</organism>
<evidence type="ECO:0000313" key="2">
    <source>
        <dbReference type="Proteomes" id="UP000478052"/>
    </source>
</evidence>
<dbReference type="PANTHER" id="PTHR37162:SF1">
    <property type="entry name" value="BED-TYPE DOMAIN-CONTAINING PROTEIN"/>
    <property type="match status" value="1"/>
</dbReference>
<accession>A0A6G0W073</accession>
<protein>
    <submittedName>
        <fullName evidence="1">E3 SUMO-protein ligase KIAA1586-like</fullName>
    </submittedName>
</protein>
<name>A0A6G0W073_APHCR</name>
<dbReference type="AlphaFoldDB" id="A0A6G0W073"/>
<sequence>MDVINICVLDVSVLLSFVYRFIVFANMSSSDESNITGWPKKKLYAHKYRPEWQNKKGFKNWLRPSTKGNTYYHCLFCAGHYLGGLSAVIKHSNTDKHKKNTSSVKKTVPINDMKMLKNMQTLDRQKKEAEIRIAMFITEHDIAFRTSDHLVSLIKAICPESDIMKKLSCNRTKATKTIGFTAFEDLTNRIQNQYFSLLVDESTDKSSIKHLSLVVRLFDKNNYIVKDEFLALIEVSDCTAIL</sequence>
<dbReference type="Proteomes" id="UP000478052">
    <property type="component" value="Unassembled WGS sequence"/>
</dbReference>
<reference evidence="1 2" key="1">
    <citation type="submission" date="2019-08" db="EMBL/GenBank/DDBJ databases">
        <title>Whole genome of Aphis craccivora.</title>
        <authorList>
            <person name="Voronova N.V."/>
            <person name="Shulinski R.S."/>
            <person name="Bandarenka Y.V."/>
            <person name="Zhorov D.G."/>
            <person name="Warner D."/>
        </authorList>
    </citation>
    <scope>NUCLEOTIDE SEQUENCE [LARGE SCALE GENOMIC DNA]</scope>
    <source>
        <strain evidence="1">180601</strain>
        <tissue evidence="1">Whole Body</tissue>
    </source>
</reference>
<comment type="caution">
    <text evidence="1">The sequence shown here is derived from an EMBL/GenBank/DDBJ whole genome shotgun (WGS) entry which is preliminary data.</text>
</comment>
<keyword evidence="1" id="KW-0436">Ligase</keyword>
<dbReference type="EMBL" id="VUJU01009970">
    <property type="protein sequence ID" value="KAF0716575.1"/>
    <property type="molecule type" value="Genomic_DNA"/>
</dbReference>
<dbReference type="OrthoDB" id="6778804at2759"/>
<gene>
    <name evidence="1" type="ORF">FWK35_00028155</name>
</gene>
<proteinExistence type="predicted"/>